<sequence length="267" mass="31069">MNNMIELCYCNGSVLVWNVEDAHRLRSEHRIVGNFIGCLPSLPRQDQMLGLPMELMTEEVFHLVTRGIVKIVEFKQLYHPAEEQHKQKREDMHKASFSDQEISFKEERIKQLKQMADKIIEGKRRKTNGIVDGDLVLQEEIKKIPKMSEDLMMIQIFTRPFWKCQGEAADYTINQTLRCRVFSDLWEKGYYITAGEKFGGDFLVYPGDPFKFHSHYIAVCVDEHQLLTPYFLIQKGRLGTNVKKTVLLCSVNGNGEIMYQSLNWNGK</sequence>
<dbReference type="FunFam" id="3.40.1350.10:FF:000002">
    <property type="entry name" value="tRNA-splicing endonuclease subunit Sen34"/>
    <property type="match status" value="1"/>
</dbReference>
<protein>
    <recommendedName>
        <fullName evidence="9 10">tRNA-splicing endonuclease subunit Sen34</fullName>
        <ecNumber evidence="3 10">4.6.1.16</ecNumber>
    </recommendedName>
</protein>
<keyword evidence="5 10" id="KW-0819">tRNA processing</keyword>
<dbReference type="InterPro" id="IPR006677">
    <property type="entry name" value="tRNA_intron_Endonuc_cat-like"/>
</dbReference>
<dbReference type="Proteomes" id="UP000076858">
    <property type="component" value="Unassembled WGS sequence"/>
</dbReference>
<dbReference type="Pfam" id="PF26577">
    <property type="entry name" value="TSEN34_N"/>
    <property type="match status" value="1"/>
</dbReference>
<organism evidence="13 14">
    <name type="scientific">Daphnia magna</name>
    <dbReference type="NCBI Taxonomy" id="35525"/>
    <lineage>
        <taxon>Eukaryota</taxon>
        <taxon>Metazoa</taxon>
        <taxon>Ecdysozoa</taxon>
        <taxon>Arthropoda</taxon>
        <taxon>Crustacea</taxon>
        <taxon>Branchiopoda</taxon>
        <taxon>Diplostraca</taxon>
        <taxon>Cladocera</taxon>
        <taxon>Anomopoda</taxon>
        <taxon>Daphniidae</taxon>
        <taxon>Daphnia</taxon>
    </lineage>
</organism>
<dbReference type="InterPro" id="IPR059049">
    <property type="entry name" value="TSEN34_N"/>
</dbReference>
<dbReference type="OrthoDB" id="48041at2759"/>
<accession>A0A0N8B842</accession>
<comment type="subcellular location">
    <subcellularLocation>
        <location evidence="1">Nucleus</location>
        <location evidence="1">Nucleolus</location>
    </subcellularLocation>
</comment>
<proteinExistence type="inferred from homology"/>
<keyword evidence="6 10" id="KW-0456">Lyase</keyword>
<comment type="caution">
    <text evidence="13">The sequence shown here is derived from an EMBL/GenBank/DDBJ whole genome shotgun (WGS) entry which is preliminary data.</text>
</comment>
<dbReference type="AlphaFoldDB" id="A0A0N8B842"/>
<feature type="domain" description="tRNA intron endonuclease catalytic" evidence="11">
    <location>
        <begin position="177"/>
        <end position="259"/>
    </location>
</feature>
<dbReference type="GO" id="GO:0000379">
    <property type="term" value="P:tRNA-type intron splice site recognition and cleavage"/>
    <property type="evidence" value="ECO:0007669"/>
    <property type="project" value="UniProtKB-UniRule"/>
</dbReference>
<dbReference type="STRING" id="35525.A0A0N8B842"/>
<dbReference type="PIRSF" id="PIRSF017250">
    <property type="entry name" value="tRNA_splic_SEN34"/>
    <property type="match status" value="1"/>
</dbReference>
<dbReference type="InterPro" id="IPR011856">
    <property type="entry name" value="tRNA_endonuc-like_dom_sf"/>
</dbReference>
<keyword evidence="13" id="KW-0255">Endonuclease</keyword>
<dbReference type="EMBL" id="LRGB01000024">
    <property type="protein sequence ID" value="KZS21683.1"/>
    <property type="molecule type" value="Genomic_DNA"/>
</dbReference>
<keyword evidence="13" id="KW-0540">Nuclease</keyword>
<dbReference type="Gene3D" id="3.40.1350.10">
    <property type="match status" value="1"/>
</dbReference>
<dbReference type="PANTHER" id="PTHR13070:SF0">
    <property type="entry name" value="TRNA-SPLICING ENDONUCLEASE SUBUNIT SEN34"/>
    <property type="match status" value="1"/>
</dbReference>
<dbReference type="GO" id="GO:0000214">
    <property type="term" value="C:tRNA-intron endonuclease complex"/>
    <property type="evidence" value="ECO:0007669"/>
    <property type="project" value="UniProtKB-UniRule"/>
</dbReference>
<evidence type="ECO:0000256" key="4">
    <source>
        <dbReference type="ARBA" id="ARBA00022664"/>
    </source>
</evidence>
<dbReference type="CDD" id="cd22363">
    <property type="entry name" value="tRNA-intron_lyase_C"/>
    <property type="match status" value="1"/>
</dbReference>
<dbReference type="InterPro" id="IPR036167">
    <property type="entry name" value="tRNA_intron_Endo_cat-like_sf"/>
</dbReference>
<evidence type="ECO:0000256" key="2">
    <source>
        <dbReference type="ARBA" id="ARBA00008078"/>
    </source>
</evidence>
<evidence type="ECO:0000256" key="9">
    <source>
        <dbReference type="ARBA" id="ARBA00070870"/>
    </source>
</evidence>
<evidence type="ECO:0000259" key="12">
    <source>
        <dbReference type="Pfam" id="PF26577"/>
    </source>
</evidence>
<comment type="subunit">
    <text evidence="8">tRNA splicing endonuclease is a heterotetramer composed of TSEN2, TSEN15, TSEN34/LENG5 and TSEN54. tRNA splicing endonuclease complex also contains proteins of the pre-mRNA 3'-end processing machinery such as CLP1, CPSF1, CPSF4 and CSTF2.</text>
</comment>
<evidence type="ECO:0000313" key="13">
    <source>
        <dbReference type="EMBL" id="KZS21683.1"/>
    </source>
</evidence>
<evidence type="ECO:0000256" key="1">
    <source>
        <dbReference type="ARBA" id="ARBA00004604"/>
    </source>
</evidence>
<name>A0A0N8B842_9CRUS</name>
<keyword evidence="13" id="KW-0378">Hydrolase</keyword>
<evidence type="ECO:0000256" key="5">
    <source>
        <dbReference type="ARBA" id="ARBA00022694"/>
    </source>
</evidence>
<dbReference type="SUPFAM" id="SSF53032">
    <property type="entry name" value="tRNA-intron endonuclease catalytic domain-like"/>
    <property type="match status" value="1"/>
</dbReference>
<reference evidence="13 14" key="1">
    <citation type="submission" date="2016-03" db="EMBL/GenBank/DDBJ databases">
        <title>EvidentialGene: Evidence-directed Construction of Genes on Genomes.</title>
        <authorList>
            <person name="Gilbert D.G."/>
            <person name="Choi J.-H."/>
            <person name="Mockaitis K."/>
            <person name="Colbourne J."/>
            <person name="Pfrender M."/>
        </authorList>
    </citation>
    <scope>NUCLEOTIDE SEQUENCE [LARGE SCALE GENOMIC DNA]</scope>
    <source>
        <strain evidence="13 14">Xinb3</strain>
        <tissue evidence="13">Complete organism</tissue>
    </source>
</reference>
<comment type="function">
    <text evidence="10">Constitutes one of the two catalytic subunit of the tRNA-splicing endonuclease complex, a complex responsible for identification and cleavage of the splice sites in pre-tRNA. It cleaves pre-tRNA at the 5'- and 3'-splice sites to release the intron. The products are an intron and two tRNA half-molecules bearing 2',3'-cyclic phosphate and 5'-OH termini. There are no conserved sequences at the splice sites, but the intron is invariably located at the same site in the gene, placing the splice sites an invariant distance from the constant structural features of the tRNA body.</text>
</comment>
<dbReference type="EC" id="4.6.1.16" evidence="3 10"/>
<dbReference type="PANTHER" id="PTHR13070">
    <property type="entry name" value="TRNA-SPLICING ENDONUCLEASE SUBUNIT SEN34-RELATED"/>
    <property type="match status" value="1"/>
</dbReference>
<evidence type="ECO:0000256" key="6">
    <source>
        <dbReference type="ARBA" id="ARBA00023239"/>
    </source>
</evidence>
<evidence type="ECO:0000256" key="8">
    <source>
        <dbReference type="ARBA" id="ARBA00064779"/>
    </source>
</evidence>
<gene>
    <name evidence="13" type="ORF">APZ42_011698</name>
</gene>
<keyword evidence="14" id="KW-1185">Reference proteome</keyword>
<dbReference type="Pfam" id="PF01974">
    <property type="entry name" value="tRNA_int_endo"/>
    <property type="match status" value="1"/>
</dbReference>
<dbReference type="GO" id="GO:0003676">
    <property type="term" value="F:nucleic acid binding"/>
    <property type="evidence" value="ECO:0007669"/>
    <property type="project" value="InterPro"/>
</dbReference>
<keyword evidence="7" id="KW-0539">Nucleus</keyword>
<evidence type="ECO:0000313" key="14">
    <source>
        <dbReference type="Proteomes" id="UP000076858"/>
    </source>
</evidence>
<evidence type="ECO:0000256" key="10">
    <source>
        <dbReference type="PIRNR" id="PIRNR017250"/>
    </source>
</evidence>
<dbReference type="GO" id="GO:0005730">
    <property type="term" value="C:nucleolus"/>
    <property type="evidence" value="ECO:0007669"/>
    <property type="project" value="UniProtKB-SubCell"/>
</dbReference>
<evidence type="ECO:0000259" key="11">
    <source>
        <dbReference type="Pfam" id="PF01974"/>
    </source>
</evidence>
<feature type="domain" description="TSEN34 N-terminal" evidence="12">
    <location>
        <begin position="5"/>
        <end position="73"/>
    </location>
</feature>
<comment type="similarity">
    <text evidence="2 10">Belongs to the tRNA-intron endonuclease family.</text>
</comment>
<keyword evidence="4" id="KW-0507">mRNA processing</keyword>
<dbReference type="InterPro" id="IPR016690">
    <property type="entry name" value="TSEN34"/>
</dbReference>
<dbReference type="GO" id="GO:0000213">
    <property type="term" value="F:tRNA-intron lyase activity"/>
    <property type="evidence" value="ECO:0007669"/>
    <property type="project" value="UniProtKB-UniRule"/>
</dbReference>
<evidence type="ECO:0000256" key="3">
    <source>
        <dbReference type="ARBA" id="ARBA00012573"/>
    </source>
</evidence>
<evidence type="ECO:0000256" key="7">
    <source>
        <dbReference type="ARBA" id="ARBA00023242"/>
    </source>
</evidence>
<dbReference type="GO" id="GO:0006397">
    <property type="term" value="P:mRNA processing"/>
    <property type="evidence" value="ECO:0007669"/>
    <property type="project" value="UniProtKB-KW"/>
</dbReference>